<evidence type="ECO:0000313" key="4">
    <source>
        <dbReference type="EMBL" id="OQE22932.1"/>
    </source>
</evidence>
<dbReference type="GO" id="GO:0005829">
    <property type="term" value="C:cytosol"/>
    <property type="evidence" value="ECO:0007669"/>
    <property type="project" value="TreeGrafter"/>
</dbReference>
<dbReference type="InterPro" id="IPR051970">
    <property type="entry name" value="TEL2_Regulation"/>
</dbReference>
<dbReference type="Pfam" id="PF10193">
    <property type="entry name" value="Telomere_reg-2"/>
    <property type="match status" value="1"/>
</dbReference>
<dbReference type="OrthoDB" id="10258062at2759"/>
<evidence type="ECO:0000259" key="3">
    <source>
        <dbReference type="Pfam" id="PF10193"/>
    </source>
</evidence>
<keyword evidence="5" id="KW-1185">Reference proteome</keyword>
<dbReference type="Gene3D" id="1.25.40.720">
    <property type="entry name" value="Telomere length regulation protein 2, C-terminal domain"/>
    <property type="match status" value="2"/>
</dbReference>
<evidence type="ECO:0000256" key="1">
    <source>
        <dbReference type="ARBA" id="ARBA00006133"/>
    </source>
</evidence>
<dbReference type="InterPro" id="IPR019337">
    <property type="entry name" value="Telomere_length_regulation_dom"/>
</dbReference>
<evidence type="ECO:0000256" key="2">
    <source>
        <dbReference type="SAM" id="MobiDB-lite"/>
    </source>
</evidence>
<accession>A0A1V6T971</accession>
<dbReference type="PANTHER" id="PTHR15830:SF10">
    <property type="entry name" value="TELOMERE LENGTH REGULATION PROTEIN TEL2 HOMOLOG"/>
    <property type="match status" value="1"/>
</dbReference>
<organism evidence="4 5">
    <name type="scientific">Penicillium steckii</name>
    <dbReference type="NCBI Taxonomy" id="303698"/>
    <lineage>
        <taxon>Eukaryota</taxon>
        <taxon>Fungi</taxon>
        <taxon>Dikarya</taxon>
        <taxon>Ascomycota</taxon>
        <taxon>Pezizomycotina</taxon>
        <taxon>Eurotiomycetes</taxon>
        <taxon>Eurotiomycetidae</taxon>
        <taxon>Eurotiales</taxon>
        <taxon>Aspergillaceae</taxon>
        <taxon>Penicillium</taxon>
    </lineage>
</organism>
<dbReference type="Proteomes" id="UP000191285">
    <property type="component" value="Unassembled WGS sequence"/>
</dbReference>
<feature type="compositionally biased region" description="Basic residues" evidence="2">
    <location>
        <begin position="540"/>
        <end position="549"/>
    </location>
</feature>
<feature type="region of interest" description="Disordered" evidence="2">
    <location>
        <begin position="524"/>
        <end position="597"/>
    </location>
</feature>
<reference evidence="5" key="1">
    <citation type="journal article" date="2017" name="Nat. Microbiol.">
        <title>Global analysis of biosynthetic gene clusters reveals vast potential of secondary metabolite production in Penicillium species.</title>
        <authorList>
            <person name="Nielsen J.C."/>
            <person name="Grijseels S."/>
            <person name="Prigent S."/>
            <person name="Ji B."/>
            <person name="Dainat J."/>
            <person name="Nielsen K.F."/>
            <person name="Frisvad J.C."/>
            <person name="Workman M."/>
            <person name="Nielsen J."/>
        </authorList>
    </citation>
    <scope>NUCLEOTIDE SEQUENCE [LARGE SCALE GENOMIC DNA]</scope>
    <source>
        <strain evidence="5">IBT 24891</strain>
    </source>
</reference>
<dbReference type="PANTHER" id="PTHR15830">
    <property type="entry name" value="TELOMERE LENGTH REGULATION PROTEIN TEL2 FAMILY MEMBER"/>
    <property type="match status" value="1"/>
</dbReference>
<gene>
    <name evidence="4" type="ORF">PENSTE_c009G00486</name>
</gene>
<dbReference type="STRING" id="303698.A0A1V6T971"/>
<feature type="domain" description="Telomere length regulation protein conserved" evidence="3">
    <location>
        <begin position="604"/>
        <end position="714"/>
    </location>
</feature>
<evidence type="ECO:0000313" key="5">
    <source>
        <dbReference type="Proteomes" id="UP000191285"/>
    </source>
</evidence>
<comment type="similarity">
    <text evidence="1">Belongs to the TEL2 family.</text>
</comment>
<dbReference type="InterPro" id="IPR038528">
    <property type="entry name" value="TEL2_C_sf"/>
</dbReference>
<name>A0A1V6T971_9EURO</name>
<comment type="caution">
    <text evidence="4">The sequence shown here is derived from an EMBL/GenBank/DDBJ whole genome shotgun (WGS) entry which is preliminary data.</text>
</comment>
<dbReference type="GO" id="GO:0042162">
    <property type="term" value="F:telomeric DNA binding"/>
    <property type="evidence" value="ECO:0007669"/>
    <property type="project" value="TreeGrafter"/>
</dbReference>
<dbReference type="FunFam" id="1.25.40.720:FF:000004">
    <property type="entry name" value="WGS project CABT00000000 data, contig 2.6"/>
    <property type="match status" value="1"/>
</dbReference>
<dbReference type="EMBL" id="MLKD01000009">
    <property type="protein sequence ID" value="OQE22932.1"/>
    <property type="molecule type" value="Genomic_DNA"/>
</dbReference>
<dbReference type="GO" id="GO:0051083">
    <property type="term" value="P:'de novo' cotranslational protein folding"/>
    <property type="evidence" value="ECO:0007669"/>
    <property type="project" value="TreeGrafter"/>
</dbReference>
<dbReference type="AlphaFoldDB" id="A0A1V6T971"/>
<feature type="compositionally biased region" description="Basic and acidic residues" evidence="2">
    <location>
        <begin position="528"/>
        <end position="539"/>
    </location>
</feature>
<protein>
    <recommendedName>
        <fullName evidence="3">Telomere length regulation protein conserved domain-containing protein</fullName>
    </recommendedName>
</protein>
<proteinExistence type="inferred from homology"/>
<dbReference type="GO" id="GO:0051879">
    <property type="term" value="F:Hsp90 protein binding"/>
    <property type="evidence" value="ECO:0007669"/>
    <property type="project" value="TreeGrafter"/>
</dbReference>
<sequence length="1003" mass="110547">MDGLLTAVKTVKRDQDPSLVATDNQSRGDSEKPIIDFDQQDISAEHAIDVLRSSPDREALSDVLAAIDPFDISKKIKNFDIRIPSPKSAQILQIFVSTTIPDHWASLNAKSKTPKETKSRAAILRCLNNVAGLGSLVAQLRSLMASARASIHQAKSSTSSLAIRELLSVLASLLEPKEFVFRLYSDTSSLQKDLTKVQVVWRELVSLIGAGKILSTTAEALTIVNDSEFSSSISWVGEGLRYAAWAGKNIAFMASKLGTDDEAGWGSLAFLTGRGLNPLVREIYSDLLLNQLLVDQFGLLLGHLRQSEQLSFLEAIFRDIQKRFFSTDFIGEFEDLASHDSTVSRVAALCSVIIGDRPFLTSQISEWLSKSQGGSIQTIGLRRALLASFHDSNDILKTLLARSLEQFGDKFSIRHVPINTQTASAQTILLTAGHLRQSDCTQVKEIGRTGIFLNAVSNRLAASSNKSRFLGMIVATGISEIIEEPGKALKFDLEEMRSDEASWYLSLSRMQDYAGPYESIKSLQAQESKADQKTKEAHKSSKSKPKSRLGTHQGSKIVAIEEIDDSSEATDEDEDLMPYEKPDDDAEDDDEDPTLVQRNKPTAPVYIRDLITYLRDTENVERHHLAITTAPSLIRRKTGFGSELAEQIEELALILVGLNNDNKHPEFHETRLQSMIALIVSQPLKMGRWFTSMFFDGDLSQVQRSAILTALGLSSREIAGNGEDDAQALGLPKLQNTSFPSKRLSPALEAMFRDSNEESPVAKLTQQMSRASLQPLAANAADELTGPNALKVRTFSSRMEVEKKRHDRDTQRQKGMMKDLNKVLAEGFFYPLQGRFEIMMLQFSSSSAPSYNPFFVPHILTLFLQTLSLIVSTAGPYTPFLPGLTNETLTLLLSLHTSPVSSEPTVAAALLNLFLAIVDVNIASGSNGEERLVTEYASQVIELRDWASEVFDRTPSNGKTGTKAESDPNESVRTLAAGVMVRLGEVIERYQGRLMGVNSGFKY</sequence>
<feature type="compositionally biased region" description="Acidic residues" evidence="2">
    <location>
        <begin position="561"/>
        <end position="593"/>
    </location>
</feature>